<dbReference type="Pfam" id="PF02350">
    <property type="entry name" value="Epimerase_2"/>
    <property type="match status" value="1"/>
</dbReference>
<dbReference type="Proteomes" id="UP000198848">
    <property type="component" value="Unassembled WGS sequence"/>
</dbReference>
<dbReference type="OrthoDB" id="7018at2157"/>
<dbReference type="SUPFAM" id="SSF53756">
    <property type="entry name" value="UDP-Glycosyltransferase/glycogen phosphorylase"/>
    <property type="match status" value="1"/>
</dbReference>
<dbReference type="NCBIfam" id="TIGR00236">
    <property type="entry name" value="wecB"/>
    <property type="match status" value="1"/>
</dbReference>
<sequence length="369" mass="40633">MRVCSIVGARPQFVKAAVVSRKIRDVGEETLVHTGQHYDEEMSDVFFEELDIPEPEYNLGVASDTHGRQTAAMITRLEPVLESVQPDAILLYGDTNSTLAGAIVGSKRDATVAHVEAGLRSGNREMPEEINRILTDHASELCFAPSEAAVGNLAAEGISEGVFWTGDVMYDALLEARDRSSEASSILSELGLREGEFVLATVHRQRNTDVRSNLASIVDALVDAPLPVVFPAHPRTVDRLQAYGLWERATEELEVIEPQGYLDFVRLLDAAERVATDSGGVQKEAFFLETRCVTLREETEWEETVDAGWNQLVGSDPARIRAALAADWYPNSHPRPYGDGLASRRIVSLLQRELDVADPDRRLEAAPLD</sequence>
<reference evidence="3" key="1">
    <citation type="submission" date="2016-10" db="EMBL/GenBank/DDBJ databases">
        <authorList>
            <person name="Varghese N."/>
            <person name="Submissions S."/>
        </authorList>
    </citation>
    <scope>NUCLEOTIDE SEQUENCE [LARGE SCALE GENOMIC DNA]</scope>
    <source>
        <strain evidence="3">DSM 24767</strain>
    </source>
</reference>
<feature type="domain" description="UDP-N-acetylglucosamine 2-epimerase" evidence="1">
    <location>
        <begin position="28"/>
        <end position="350"/>
    </location>
</feature>
<evidence type="ECO:0000259" key="1">
    <source>
        <dbReference type="Pfam" id="PF02350"/>
    </source>
</evidence>
<dbReference type="PANTHER" id="PTHR43174:SF1">
    <property type="entry name" value="UDP-N-ACETYLGLUCOSAMINE 2-EPIMERASE"/>
    <property type="match status" value="1"/>
</dbReference>
<keyword evidence="3" id="KW-1185">Reference proteome</keyword>
<name>A0A1H1IXY4_NATTX</name>
<organism evidence="2 3">
    <name type="scientific">Natronobacterium texcoconense</name>
    <dbReference type="NCBI Taxonomy" id="1095778"/>
    <lineage>
        <taxon>Archaea</taxon>
        <taxon>Methanobacteriati</taxon>
        <taxon>Methanobacteriota</taxon>
        <taxon>Stenosarchaea group</taxon>
        <taxon>Halobacteria</taxon>
        <taxon>Halobacteriales</taxon>
        <taxon>Natrialbaceae</taxon>
        <taxon>Natronobacterium</taxon>
    </lineage>
</organism>
<gene>
    <name evidence="2" type="ORF">SAMN04489842_3902</name>
</gene>
<dbReference type="RefSeq" id="WP_090385704.1">
    <property type="nucleotide sequence ID" value="NZ_FNLC01000006.1"/>
</dbReference>
<evidence type="ECO:0000313" key="2">
    <source>
        <dbReference type="EMBL" id="SDR42519.1"/>
    </source>
</evidence>
<dbReference type="AlphaFoldDB" id="A0A1H1IXY4"/>
<evidence type="ECO:0000313" key="3">
    <source>
        <dbReference type="Proteomes" id="UP000198848"/>
    </source>
</evidence>
<dbReference type="STRING" id="1095778.SAMN04489842_3902"/>
<dbReference type="InterPro" id="IPR003331">
    <property type="entry name" value="UDP_GlcNAc_Epimerase_2_dom"/>
</dbReference>
<dbReference type="InterPro" id="IPR029767">
    <property type="entry name" value="WecB-like"/>
</dbReference>
<protein>
    <submittedName>
        <fullName evidence="2">UDP-N-acetylglucosamine 2-epimerase (Non-hydrolysing)</fullName>
    </submittedName>
</protein>
<dbReference type="CDD" id="cd03786">
    <property type="entry name" value="GTB_UDP-GlcNAc_2-Epimerase"/>
    <property type="match status" value="1"/>
</dbReference>
<dbReference type="Gene3D" id="3.40.50.2000">
    <property type="entry name" value="Glycogen Phosphorylase B"/>
    <property type="match status" value="2"/>
</dbReference>
<dbReference type="EMBL" id="FNLC01000006">
    <property type="protein sequence ID" value="SDR42519.1"/>
    <property type="molecule type" value="Genomic_DNA"/>
</dbReference>
<dbReference type="PANTHER" id="PTHR43174">
    <property type="entry name" value="UDP-N-ACETYLGLUCOSAMINE 2-EPIMERASE"/>
    <property type="match status" value="1"/>
</dbReference>
<proteinExistence type="predicted"/>
<accession>A0A1H1IXY4</accession>